<evidence type="ECO:0000313" key="3">
    <source>
        <dbReference type="EMBL" id="KKW35646.1"/>
    </source>
</evidence>
<accession>A0A0G1XXF0</accession>
<evidence type="ECO:0000256" key="1">
    <source>
        <dbReference type="SAM" id="MobiDB-lite"/>
    </source>
</evidence>
<evidence type="ECO:0000256" key="2">
    <source>
        <dbReference type="SAM" id="Phobius"/>
    </source>
</evidence>
<feature type="region of interest" description="Disordered" evidence="1">
    <location>
        <begin position="186"/>
        <end position="222"/>
    </location>
</feature>
<reference evidence="3 4" key="1">
    <citation type="journal article" date="2015" name="Nature">
        <title>rRNA introns, odd ribosomes, and small enigmatic genomes across a large radiation of phyla.</title>
        <authorList>
            <person name="Brown C.T."/>
            <person name="Hug L.A."/>
            <person name="Thomas B.C."/>
            <person name="Sharon I."/>
            <person name="Castelle C.J."/>
            <person name="Singh A."/>
            <person name="Wilkins M.J."/>
            <person name="Williams K.H."/>
            <person name="Banfield J.F."/>
        </authorList>
    </citation>
    <scope>NUCLEOTIDE SEQUENCE [LARGE SCALE GENOMIC DNA]</scope>
</reference>
<keyword evidence="2" id="KW-0472">Membrane</keyword>
<feature type="transmembrane region" description="Helical" evidence="2">
    <location>
        <begin position="24"/>
        <end position="49"/>
    </location>
</feature>
<dbReference type="Proteomes" id="UP000034740">
    <property type="component" value="Unassembled WGS sequence"/>
</dbReference>
<organism evidence="3 4">
    <name type="scientific">Candidatus Adlerbacteria bacterium GW2011_GWA1_54_10</name>
    <dbReference type="NCBI Taxonomy" id="1618605"/>
    <lineage>
        <taxon>Bacteria</taxon>
        <taxon>Candidatus Adleribacteriota</taxon>
    </lineage>
</organism>
<keyword evidence="2" id="KW-0812">Transmembrane</keyword>
<sequence>MDPQIQGSFIPKASLAASPRGASMGLLMIIALFIFVVSLLAAGAVFGYGRYLKIDIEGKDADLKKAEGAFESATIRDLVRLEARLTEGRGLLRAHVAPSAIFGLLERETLERVQFTSFEYALNPDGSASLSLEGRAASFSVLALQSDQLSASKVMRDVIFSGIAVSEQGGVNFAVKSAVDPSLLRYGSKQQTNNQQQTTGDQQPRQQTQPQPQTATSSNQTP</sequence>
<keyword evidence="2" id="KW-1133">Transmembrane helix</keyword>
<gene>
    <name evidence="3" type="ORF">UY83_C0005G0027</name>
</gene>
<comment type="caution">
    <text evidence="3">The sequence shown here is derived from an EMBL/GenBank/DDBJ whole genome shotgun (WGS) entry which is preliminary data.</text>
</comment>
<evidence type="ECO:0008006" key="5">
    <source>
        <dbReference type="Google" id="ProtNLM"/>
    </source>
</evidence>
<name>A0A0G1XXF0_9BACT</name>
<proteinExistence type="predicted"/>
<dbReference type="EMBL" id="LCRO01000005">
    <property type="protein sequence ID" value="KKW35646.1"/>
    <property type="molecule type" value="Genomic_DNA"/>
</dbReference>
<feature type="compositionally biased region" description="Low complexity" evidence="1">
    <location>
        <begin position="188"/>
        <end position="222"/>
    </location>
</feature>
<dbReference type="AlphaFoldDB" id="A0A0G1XXF0"/>
<evidence type="ECO:0000313" key="4">
    <source>
        <dbReference type="Proteomes" id="UP000034740"/>
    </source>
</evidence>
<protein>
    <recommendedName>
        <fullName evidence="5">Fimbrial assembly family protein</fullName>
    </recommendedName>
</protein>